<dbReference type="AlphaFoldDB" id="A0A6A6PZC5"/>
<dbReference type="PANTHER" id="PTHR42080">
    <property type="entry name" value="SRR1 DOMAIN-CONTAINING PROTEIN"/>
    <property type="match status" value="1"/>
</dbReference>
<evidence type="ECO:0000313" key="2">
    <source>
        <dbReference type="EMBL" id="KAF2485119.1"/>
    </source>
</evidence>
<dbReference type="Proteomes" id="UP000799767">
    <property type="component" value="Unassembled WGS sequence"/>
</dbReference>
<evidence type="ECO:0000259" key="1">
    <source>
        <dbReference type="Pfam" id="PF07985"/>
    </source>
</evidence>
<protein>
    <recommendedName>
        <fullName evidence="1">SRR1-like domain-containing protein</fullName>
    </recommendedName>
</protein>
<dbReference type="RefSeq" id="XP_033591688.1">
    <property type="nucleotide sequence ID" value="XM_033735226.1"/>
</dbReference>
<feature type="domain" description="SRR1-like" evidence="1">
    <location>
        <begin position="83"/>
        <end position="285"/>
    </location>
</feature>
<dbReference type="OrthoDB" id="5318346at2759"/>
<sequence length="296" mass="33687">MDSLKPPTGLEDDGWFKVKRSGRGHRNRGAASEATCTMYTQNAEDNDATVASITKQFESNLATWKQSSCRKKYHRMLKEYQPDGHAWLITKAICFATGSFSRINLTNRKRSLLQFAVFVDTSRHVAQLRDGGPLALFAQDPLYTDVDKAFLRSLDIHVLEAEIEIGNGLEPAINHFDPETMIFEFCMDTSRKAVRQFITSRAALFACTSFQGFLDPSRQLTVPSLDRSQSAVVGEETAQTMAAKHFCDEKEDAQRASKFKREYSMKWFPEFEEDNTVFHRMAIHFKNPVDDDEEGE</sequence>
<reference evidence="2" key="1">
    <citation type="journal article" date="2020" name="Stud. Mycol.">
        <title>101 Dothideomycetes genomes: a test case for predicting lifestyles and emergence of pathogens.</title>
        <authorList>
            <person name="Haridas S."/>
            <person name="Albert R."/>
            <person name="Binder M."/>
            <person name="Bloem J."/>
            <person name="Labutti K."/>
            <person name="Salamov A."/>
            <person name="Andreopoulos B."/>
            <person name="Baker S."/>
            <person name="Barry K."/>
            <person name="Bills G."/>
            <person name="Bluhm B."/>
            <person name="Cannon C."/>
            <person name="Castanera R."/>
            <person name="Culley D."/>
            <person name="Daum C."/>
            <person name="Ezra D."/>
            <person name="Gonzalez J."/>
            <person name="Henrissat B."/>
            <person name="Kuo A."/>
            <person name="Liang C."/>
            <person name="Lipzen A."/>
            <person name="Lutzoni F."/>
            <person name="Magnuson J."/>
            <person name="Mondo S."/>
            <person name="Nolan M."/>
            <person name="Ohm R."/>
            <person name="Pangilinan J."/>
            <person name="Park H.-J."/>
            <person name="Ramirez L."/>
            <person name="Alfaro M."/>
            <person name="Sun H."/>
            <person name="Tritt A."/>
            <person name="Yoshinaga Y."/>
            <person name="Zwiers L.-H."/>
            <person name="Turgeon B."/>
            <person name="Goodwin S."/>
            <person name="Spatafora J."/>
            <person name="Crous P."/>
            <person name="Grigoriev I."/>
        </authorList>
    </citation>
    <scope>NUCLEOTIDE SEQUENCE</scope>
    <source>
        <strain evidence="2">CBS 113389</strain>
    </source>
</reference>
<dbReference type="EMBL" id="MU001633">
    <property type="protein sequence ID" value="KAF2485119.1"/>
    <property type="molecule type" value="Genomic_DNA"/>
</dbReference>
<dbReference type="InterPro" id="IPR012942">
    <property type="entry name" value="SRR1-like"/>
</dbReference>
<dbReference type="GeneID" id="54476228"/>
<accession>A0A6A6PZC5</accession>
<evidence type="ECO:0000313" key="3">
    <source>
        <dbReference type="Proteomes" id="UP000799767"/>
    </source>
</evidence>
<name>A0A6A6PZC5_9PEZI</name>
<organism evidence="2 3">
    <name type="scientific">Neohortaea acidophila</name>
    <dbReference type="NCBI Taxonomy" id="245834"/>
    <lineage>
        <taxon>Eukaryota</taxon>
        <taxon>Fungi</taxon>
        <taxon>Dikarya</taxon>
        <taxon>Ascomycota</taxon>
        <taxon>Pezizomycotina</taxon>
        <taxon>Dothideomycetes</taxon>
        <taxon>Dothideomycetidae</taxon>
        <taxon>Mycosphaerellales</taxon>
        <taxon>Teratosphaeriaceae</taxon>
        <taxon>Neohortaea</taxon>
    </lineage>
</organism>
<gene>
    <name evidence="2" type="ORF">BDY17DRAFT_308570</name>
</gene>
<dbReference type="PANTHER" id="PTHR42080:SF1">
    <property type="entry name" value="SRR1-LIKE DOMAIN-CONTAINING PROTEIN"/>
    <property type="match status" value="1"/>
</dbReference>
<dbReference type="Pfam" id="PF07985">
    <property type="entry name" value="SRR1"/>
    <property type="match status" value="1"/>
</dbReference>
<keyword evidence="3" id="KW-1185">Reference proteome</keyword>
<proteinExistence type="predicted"/>